<keyword evidence="3" id="KW-1185">Reference proteome</keyword>
<sequence>MRRIQAELRHGHGIEVSHKRVWRCMKLVGVQGVHRRRWRREPPAAASWPDLVQRQFRAEGPDRLWVTDIERREALFNRTEVRDHRRRAIAVAR</sequence>
<dbReference type="EMBL" id="BLKU01000005">
    <property type="protein sequence ID" value="GFG67755.1"/>
    <property type="molecule type" value="Genomic_DNA"/>
</dbReference>
<organism evidence="2 3">
    <name type="scientific">Mycobacterium kubicae</name>
    <dbReference type="NCBI Taxonomy" id="120959"/>
    <lineage>
        <taxon>Bacteria</taxon>
        <taxon>Bacillati</taxon>
        <taxon>Actinomycetota</taxon>
        <taxon>Actinomycetes</taxon>
        <taxon>Mycobacteriales</taxon>
        <taxon>Mycobacteriaceae</taxon>
        <taxon>Mycobacterium</taxon>
        <taxon>Mycobacterium simiae complex</taxon>
    </lineage>
</organism>
<reference evidence="2 3" key="1">
    <citation type="journal article" date="2019" name="Emerg. Microbes Infect.">
        <title>Comprehensive subspecies identification of 175 nontuberculous mycobacteria species based on 7547 genomic profiles.</title>
        <authorList>
            <person name="Matsumoto Y."/>
            <person name="Kinjo T."/>
            <person name="Motooka D."/>
            <person name="Nabeya D."/>
            <person name="Jung N."/>
            <person name="Uechi K."/>
            <person name="Horii T."/>
            <person name="Iida T."/>
            <person name="Fujita J."/>
            <person name="Nakamura S."/>
        </authorList>
    </citation>
    <scope>NUCLEOTIDE SEQUENCE [LARGE SCALE GENOMIC DNA]</scope>
    <source>
        <strain evidence="2 3">JCM 13573</strain>
    </source>
</reference>
<dbReference type="Pfam" id="PF13276">
    <property type="entry name" value="HTH_21"/>
    <property type="match status" value="1"/>
</dbReference>
<evidence type="ECO:0000313" key="3">
    <source>
        <dbReference type="Proteomes" id="UP000465306"/>
    </source>
</evidence>
<evidence type="ECO:0000259" key="1">
    <source>
        <dbReference type="Pfam" id="PF13276"/>
    </source>
</evidence>
<comment type="caution">
    <text evidence="2">The sequence shown here is derived from an EMBL/GenBank/DDBJ whole genome shotgun (WGS) entry which is preliminary data.</text>
</comment>
<dbReference type="InterPro" id="IPR025948">
    <property type="entry name" value="HTH-like_dom"/>
</dbReference>
<evidence type="ECO:0000313" key="2">
    <source>
        <dbReference type="EMBL" id="GFG67755.1"/>
    </source>
</evidence>
<proteinExistence type="predicted"/>
<gene>
    <name evidence="2" type="ORF">MKUB_52450</name>
</gene>
<dbReference type="Proteomes" id="UP000465306">
    <property type="component" value="Unassembled WGS sequence"/>
</dbReference>
<feature type="domain" description="HTH-like" evidence="1">
    <location>
        <begin position="2"/>
        <end position="37"/>
    </location>
</feature>
<name>A0ABQ1BVI8_9MYCO</name>
<accession>A0ABQ1BVI8</accession>
<protein>
    <recommendedName>
        <fullName evidence="1">HTH-like domain-containing protein</fullName>
    </recommendedName>
</protein>